<comment type="similarity">
    <text evidence="1">Belongs to the sigma-70 factor family. ECF subfamily.</text>
</comment>
<keyword evidence="8" id="KW-1185">Reference proteome</keyword>
<sequence length="174" mass="19628">MWRDGRKSTRNARLEREWTRLFRYACALTRDRERAGDAAQEAALRVLSAKSEPADDVAYRRWLYCILRNLLVDQSRRQAREAGGEAPEPIDWRVAERALNAITVRQALEQLPLAMKEVVVLVDLDGFSYAEAAAIIGVPTGTVMSRLARARAAMLAIIGETNIRMLPQRHVAAR</sequence>
<dbReference type="Proteomes" id="UP001254257">
    <property type="component" value="Unassembled WGS sequence"/>
</dbReference>
<evidence type="ECO:0000259" key="5">
    <source>
        <dbReference type="Pfam" id="PF04542"/>
    </source>
</evidence>
<evidence type="ECO:0000256" key="2">
    <source>
        <dbReference type="ARBA" id="ARBA00023015"/>
    </source>
</evidence>
<dbReference type="RefSeq" id="WP_316017916.1">
    <property type="nucleotide sequence ID" value="NZ_JAWDID010000010.1"/>
</dbReference>
<dbReference type="InterPro" id="IPR013325">
    <property type="entry name" value="RNA_pol_sigma_r2"/>
</dbReference>
<dbReference type="SUPFAM" id="SSF88946">
    <property type="entry name" value="Sigma2 domain of RNA polymerase sigma factors"/>
    <property type="match status" value="1"/>
</dbReference>
<comment type="caution">
    <text evidence="7">The sequence shown here is derived from an EMBL/GenBank/DDBJ whole genome shotgun (WGS) entry which is preliminary data.</text>
</comment>
<reference evidence="7 8" key="1">
    <citation type="submission" date="2023-09" db="EMBL/GenBank/DDBJ databases">
        <title>Whole genome shotgun sequencing (WGS) of Bosea sp. ZW T0_25, isolated from stored onions (Allium cepa).</title>
        <authorList>
            <person name="Stoll D.A."/>
            <person name="Huch M."/>
        </authorList>
    </citation>
    <scope>NUCLEOTIDE SEQUENCE [LARGE SCALE GENOMIC DNA]</scope>
    <source>
        <strain evidence="7 8">ZW T0_25</strain>
    </source>
</reference>
<evidence type="ECO:0000256" key="3">
    <source>
        <dbReference type="ARBA" id="ARBA00023082"/>
    </source>
</evidence>
<evidence type="ECO:0000256" key="4">
    <source>
        <dbReference type="ARBA" id="ARBA00023163"/>
    </source>
</evidence>
<dbReference type="Gene3D" id="1.10.1740.10">
    <property type="match status" value="1"/>
</dbReference>
<protein>
    <submittedName>
        <fullName evidence="7">RNA polymerase sigma factor</fullName>
    </submittedName>
</protein>
<dbReference type="SUPFAM" id="SSF88659">
    <property type="entry name" value="Sigma3 and sigma4 domains of RNA polymerase sigma factors"/>
    <property type="match status" value="1"/>
</dbReference>
<evidence type="ECO:0000313" key="8">
    <source>
        <dbReference type="Proteomes" id="UP001254257"/>
    </source>
</evidence>
<dbReference type="NCBIfam" id="TIGR02937">
    <property type="entry name" value="sigma70-ECF"/>
    <property type="match status" value="1"/>
</dbReference>
<dbReference type="PANTHER" id="PTHR43133:SF25">
    <property type="entry name" value="RNA POLYMERASE SIGMA FACTOR RFAY-RELATED"/>
    <property type="match status" value="1"/>
</dbReference>
<dbReference type="InterPro" id="IPR013249">
    <property type="entry name" value="RNA_pol_sigma70_r4_t2"/>
</dbReference>
<proteinExistence type="inferred from homology"/>
<dbReference type="Gene3D" id="1.10.10.10">
    <property type="entry name" value="Winged helix-like DNA-binding domain superfamily/Winged helix DNA-binding domain"/>
    <property type="match status" value="1"/>
</dbReference>
<keyword evidence="4" id="KW-0804">Transcription</keyword>
<dbReference type="Pfam" id="PF04542">
    <property type="entry name" value="Sigma70_r2"/>
    <property type="match status" value="1"/>
</dbReference>
<keyword evidence="3" id="KW-0731">Sigma factor</keyword>
<organism evidence="7 8">
    <name type="scientific">Bosea rubneri</name>
    <dbReference type="NCBI Taxonomy" id="3075434"/>
    <lineage>
        <taxon>Bacteria</taxon>
        <taxon>Pseudomonadati</taxon>
        <taxon>Pseudomonadota</taxon>
        <taxon>Alphaproteobacteria</taxon>
        <taxon>Hyphomicrobiales</taxon>
        <taxon>Boseaceae</taxon>
        <taxon>Bosea</taxon>
    </lineage>
</organism>
<feature type="domain" description="RNA polymerase sigma-70 region 2" evidence="5">
    <location>
        <begin position="20"/>
        <end position="80"/>
    </location>
</feature>
<dbReference type="InterPro" id="IPR014284">
    <property type="entry name" value="RNA_pol_sigma-70_dom"/>
</dbReference>
<feature type="domain" description="RNA polymerase sigma factor 70 region 4 type 2" evidence="6">
    <location>
        <begin position="104"/>
        <end position="154"/>
    </location>
</feature>
<dbReference type="InterPro" id="IPR039425">
    <property type="entry name" value="RNA_pol_sigma-70-like"/>
</dbReference>
<gene>
    <name evidence="7" type="ORF">RKE40_09125</name>
</gene>
<evidence type="ECO:0000313" key="7">
    <source>
        <dbReference type="EMBL" id="MDU0340042.1"/>
    </source>
</evidence>
<accession>A0ABU3S5K9</accession>
<keyword evidence="2" id="KW-0805">Transcription regulation</keyword>
<evidence type="ECO:0000256" key="1">
    <source>
        <dbReference type="ARBA" id="ARBA00010641"/>
    </source>
</evidence>
<dbReference type="PANTHER" id="PTHR43133">
    <property type="entry name" value="RNA POLYMERASE ECF-TYPE SIGMA FACTO"/>
    <property type="match status" value="1"/>
</dbReference>
<dbReference type="EMBL" id="JAWDID010000010">
    <property type="protein sequence ID" value="MDU0340042.1"/>
    <property type="molecule type" value="Genomic_DNA"/>
</dbReference>
<name>A0ABU3S5K9_9HYPH</name>
<evidence type="ECO:0000259" key="6">
    <source>
        <dbReference type="Pfam" id="PF08281"/>
    </source>
</evidence>
<dbReference type="Pfam" id="PF08281">
    <property type="entry name" value="Sigma70_r4_2"/>
    <property type="match status" value="1"/>
</dbReference>
<dbReference type="InterPro" id="IPR036388">
    <property type="entry name" value="WH-like_DNA-bd_sf"/>
</dbReference>
<dbReference type="InterPro" id="IPR013324">
    <property type="entry name" value="RNA_pol_sigma_r3/r4-like"/>
</dbReference>
<dbReference type="InterPro" id="IPR007627">
    <property type="entry name" value="RNA_pol_sigma70_r2"/>
</dbReference>